<proteinExistence type="predicted"/>
<keyword evidence="2 4" id="KW-0418">Kinase</keyword>
<dbReference type="FunFam" id="3.40.1190.20:FF:000002">
    <property type="entry name" value="Bifunctional protein HldE"/>
    <property type="match status" value="1"/>
</dbReference>
<dbReference type="GO" id="GO:0005829">
    <property type="term" value="C:cytosol"/>
    <property type="evidence" value="ECO:0007669"/>
    <property type="project" value="TreeGrafter"/>
</dbReference>
<dbReference type="Gene3D" id="3.40.1190.20">
    <property type="match status" value="1"/>
</dbReference>
<comment type="caution">
    <text evidence="4">The sequence shown here is derived from an EMBL/GenBank/DDBJ whole genome shotgun (WGS) entry which is preliminary data.</text>
</comment>
<dbReference type="GO" id="GO:0016773">
    <property type="term" value="F:phosphotransferase activity, alcohol group as acceptor"/>
    <property type="evidence" value="ECO:0007669"/>
    <property type="project" value="InterPro"/>
</dbReference>
<dbReference type="CDD" id="cd01172">
    <property type="entry name" value="RfaE_like"/>
    <property type="match status" value="1"/>
</dbReference>
<dbReference type="InterPro" id="IPR011913">
    <property type="entry name" value="RfaE_dom_I"/>
</dbReference>
<evidence type="ECO:0000313" key="4">
    <source>
        <dbReference type="EMBL" id="HHJ65000.1"/>
    </source>
</evidence>
<dbReference type="AlphaFoldDB" id="A0A7C5QMI3"/>
<name>A0A7C5QMI3_AQUAO</name>
<evidence type="ECO:0000259" key="3">
    <source>
        <dbReference type="Pfam" id="PF00294"/>
    </source>
</evidence>
<dbReference type="EMBL" id="DRNB01000333">
    <property type="protein sequence ID" value="HHJ65000.1"/>
    <property type="molecule type" value="Genomic_DNA"/>
</dbReference>
<dbReference type="PANTHER" id="PTHR46969:SF1">
    <property type="entry name" value="BIFUNCTIONAL PROTEIN HLDE"/>
    <property type="match status" value="1"/>
</dbReference>
<dbReference type="InterPro" id="IPR011611">
    <property type="entry name" value="PfkB_dom"/>
</dbReference>
<dbReference type="SUPFAM" id="SSF53613">
    <property type="entry name" value="Ribokinase-like"/>
    <property type="match status" value="1"/>
</dbReference>
<organism evidence="4">
    <name type="scientific">Aquifex aeolicus</name>
    <dbReference type="NCBI Taxonomy" id="63363"/>
    <lineage>
        <taxon>Bacteria</taxon>
        <taxon>Pseudomonadati</taxon>
        <taxon>Aquificota</taxon>
        <taxon>Aquificia</taxon>
        <taxon>Aquificales</taxon>
        <taxon>Aquificaceae</taxon>
        <taxon>Aquifex</taxon>
    </lineage>
</organism>
<dbReference type="PROSITE" id="PS00584">
    <property type="entry name" value="PFKB_KINASES_2"/>
    <property type="match status" value="1"/>
</dbReference>
<sequence length="316" mass="34511">MNRREVLRLLERLKDLKILVVGDVILDRYLYGRVERISPEAPVPVVEVEGEEVRLGGAGNVAGNLVSLGVQTSLTGVVGEDRAGELLRNLLKEKGIKSLLTIDARPTTEKTRVISRSQQLLRIDFEDRRGIGGRALDHIKEVVAGGDYDGIVVSDYAKGVVTPEVMGAVKDRRVFYAVDPRPVNRNLYRNASLMTPNEKELRAMTDPLGGESVENLGRRLREELSLNTLIVTRGPKGMTLIEKEVKHFPARAREVYDVTGAGDTVVAALTAFFLAGASWETACELANVCAGIVVGELGTASVTPEELLRELDEKGL</sequence>
<dbReference type="GO" id="GO:0033786">
    <property type="term" value="F:heptose-1-phosphate adenylyltransferase activity"/>
    <property type="evidence" value="ECO:0007669"/>
    <property type="project" value="TreeGrafter"/>
</dbReference>
<dbReference type="Proteomes" id="UP000885792">
    <property type="component" value="Unassembled WGS sequence"/>
</dbReference>
<dbReference type="PROSITE" id="PS00583">
    <property type="entry name" value="PFKB_KINASES_1"/>
    <property type="match status" value="1"/>
</dbReference>
<protein>
    <submittedName>
        <fullName evidence="4">D-glycero-beta-D-manno-heptose-7-phosphate kinase</fullName>
    </submittedName>
</protein>
<dbReference type="Pfam" id="PF00294">
    <property type="entry name" value="PfkB"/>
    <property type="match status" value="1"/>
</dbReference>
<dbReference type="PANTHER" id="PTHR46969">
    <property type="entry name" value="BIFUNCTIONAL PROTEIN HLDE"/>
    <property type="match status" value="1"/>
</dbReference>
<dbReference type="GO" id="GO:0033785">
    <property type="term" value="F:heptose 7-phosphate kinase activity"/>
    <property type="evidence" value="ECO:0007669"/>
    <property type="project" value="TreeGrafter"/>
</dbReference>
<dbReference type="NCBIfam" id="TIGR02198">
    <property type="entry name" value="rfaE_dom_I"/>
    <property type="match status" value="1"/>
</dbReference>
<dbReference type="InterPro" id="IPR002173">
    <property type="entry name" value="Carboh/pur_kinase_PfkB_CS"/>
</dbReference>
<evidence type="ECO:0000256" key="1">
    <source>
        <dbReference type="ARBA" id="ARBA00022679"/>
    </source>
</evidence>
<dbReference type="InterPro" id="IPR029056">
    <property type="entry name" value="Ribokinase-like"/>
</dbReference>
<evidence type="ECO:0000256" key="2">
    <source>
        <dbReference type="ARBA" id="ARBA00022777"/>
    </source>
</evidence>
<accession>A0A7C5QMI3</accession>
<gene>
    <name evidence="4" type="primary">rfaE1</name>
    <name evidence="4" type="ORF">ENJ61_08875</name>
</gene>
<keyword evidence="1" id="KW-0808">Transferase</keyword>
<feature type="domain" description="Carbohydrate kinase PfkB" evidence="3">
    <location>
        <begin position="17"/>
        <end position="304"/>
    </location>
</feature>
<reference evidence="4" key="1">
    <citation type="journal article" date="2020" name="mSystems">
        <title>Genome- and Community-Level Interaction Insights into Carbon Utilization and Element Cycling Functions of Hydrothermarchaeota in Hydrothermal Sediment.</title>
        <authorList>
            <person name="Zhou Z."/>
            <person name="Liu Y."/>
            <person name="Xu W."/>
            <person name="Pan J."/>
            <person name="Luo Z.H."/>
            <person name="Li M."/>
        </authorList>
    </citation>
    <scope>NUCLEOTIDE SEQUENCE [LARGE SCALE GENOMIC DNA]</scope>
    <source>
        <strain evidence="4">HyVt-501</strain>
    </source>
</reference>